<dbReference type="Proteomes" id="UP000014244">
    <property type="component" value="Unassembled WGS sequence"/>
</dbReference>
<gene>
    <name evidence="3" type="ORF">Lpp41_00740</name>
</gene>
<comment type="caution">
    <text evidence="3">The sequence shown here is derived from an EMBL/GenBank/DDBJ whole genome shotgun (WGS) entry which is preliminary data.</text>
</comment>
<evidence type="ECO:0000313" key="4">
    <source>
        <dbReference type="Proteomes" id="UP000014244"/>
    </source>
</evidence>
<feature type="non-terminal residue" evidence="3">
    <location>
        <position position="1"/>
    </location>
</feature>
<protein>
    <submittedName>
        <fullName evidence="3">RepB</fullName>
    </submittedName>
</protein>
<feature type="compositionally biased region" description="Basic and acidic residues" evidence="2">
    <location>
        <begin position="136"/>
        <end position="167"/>
    </location>
</feature>
<accession>A0A829HAM3</accession>
<proteinExistence type="predicted"/>
<feature type="region of interest" description="Disordered" evidence="2">
    <location>
        <begin position="131"/>
        <end position="167"/>
    </location>
</feature>
<dbReference type="EMBL" id="ANKE01000043">
    <property type="protein sequence ID" value="EPC76127.1"/>
    <property type="molecule type" value="Genomic_DNA"/>
</dbReference>
<keyword evidence="1" id="KW-0175">Coiled coil</keyword>
<reference evidence="3 4" key="1">
    <citation type="journal article" date="2013" name="PLoS ONE">
        <title>Lactobacillus paracasei comparative genomics: towards species pan-genome definition and exploitation of diversity.</title>
        <authorList>
            <person name="Smokvina T."/>
            <person name="Wels M."/>
            <person name="Polka J."/>
            <person name="Chervaux C."/>
            <person name="Brisse S."/>
            <person name="Boekhorst J."/>
            <person name="van Hylckama Vlieg J.E."/>
            <person name="Siezen R.J."/>
        </authorList>
    </citation>
    <scope>NUCLEOTIDE SEQUENCE [LARGE SCALE GENOMIC DNA]</scope>
    <source>
        <strain evidence="3 4">Lpp41</strain>
    </source>
</reference>
<dbReference type="AlphaFoldDB" id="A0A829HAM3"/>
<evidence type="ECO:0000313" key="3">
    <source>
        <dbReference type="EMBL" id="EPC76127.1"/>
    </source>
</evidence>
<evidence type="ECO:0000256" key="1">
    <source>
        <dbReference type="SAM" id="Coils"/>
    </source>
</evidence>
<sequence>QIARDEDSHMSKTVKELADDLGVSRQYIQKVISNLPATKKPTKLQHRYIIDNQEEAYIKALILKTDNKETNKATKATNSSSMANQKYEVALKEQIRLLKAQLDKKDDQLEKMQKLLDQSQQLQLMTEQKLKLLATPEDKRENDSSSKEEPIHEEATKTPGGDKDSLDRTVSFWSRLFGNRGNQ</sequence>
<organism evidence="3 4">
    <name type="scientific">Lacticaseibacillus paracasei subsp. paracasei Lpp41</name>
    <dbReference type="NCBI Taxonomy" id="1256208"/>
    <lineage>
        <taxon>Bacteria</taxon>
        <taxon>Bacillati</taxon>
        <taxon>Bacillota</taxon>
        <taxon>Bacilli</taxon>
        <taxon>Lactobacillales</taxon>
        <taxon>Lactobacillaceae</taxon>
        <taxon>Lacticaseibacillus</taxon>
    </lineage>
</organism>
<feature type="coiled-coil region" evidence="1">
    <location>
        <begin position="88"/>
        <end position="125"/>
    </location>
</feature>
<name>A0A829HAM3_LACPA</name>
<evidence type="ECO:0000256" key="2">
    <source>
        <dbReference type="SAM" id="MobiDB-lite"/>
    </source>
</evidence>